<proteinExistence type="inferred from homology"/>
<organism evidence="10 11">
    <name type="scientific">Chelatococcus caeni</name>
    <dbReference type="NCBI Taxonomy" id="1348468"/>
    <lineage>
        <taxon>Bacteria</taxon>
        <taxon>Pseudomonadati</taxon>
        <taxon>Pseudomonadota</taxon>
        <taxon>Alphaproteobacteria</taxon>
        <taxon>Hyphomicrobiales</taxon>
        <taxon>Chelatococcaceae</taxon>
        <taxon>Chelatococcus</taxon>
    </lineage>
</organism>
<keyword evidence="3" id="KW-1003">Cell membrane</keyword>
<evidence type="ECO:0000256" key="4">
    <source>
        <dbReference type="ARBA" id="ARBA00022519"/>
    </source>
</evidence>
<comment type="subcellular location">
    <subcellularLocation>
        <location evidence="1">Cell inner membrane</location>
        <topology evidence="1">Multi-pass membrane protein</topology>
    </subcellularLocation>
    <subcellularLocation>
        <location evidence="8">Cell membrane</location>
        <topology evidence="8">Multi-pass membrane protein</topology>
    </subcellularLocation>
</comment>
<keyword evidence="6 8" id="KW-1133">Transmembrane helix</keyword>
<keyword evidence="11" id="KW-1185">Reference proteome</keyword>
<feature type="domain" description="ABC transmembrane type-1" evidence="9">
    <location>
        <begin position="69"/>
        <end position="257"/>
    </location>
</feature>
<dbReference type="Pfam" id="PF00528">
    <property type="entry name" value="BPD_transp_1"/>
    <property type="match status" value="1"/>
</dbReference>
<dbReference type="EMBL" id="JACIEN010000005">
    <property type="protein sequence ID" value="MBB4018848.1"/>
    <property type="molecule type" value="Genomic_DNA"/>
</dbReference>
<keyword evidence="2 8" id="KW-0813">Transport</keyword>
<evidence type="ECO:0000256" key="2">
    <source>
        <dbReference type="ARBA" id="ARBA00022448"/>
    </source>
</evidence>
<dbReference type="RefSeq" id="WP_019401069.1">
    <property type="nucleotide sequence ID" value="NZ_JACIEN010000005.1"/>
</dbReference>
<gene>
    <name evidence="10" type="ORF">GGR16_003895</name>
</gene>
<dbReference type="GO" id="GO:0005886">
    <property type="term" value="C:plasma membrane"/>
    <property type="evidence" value="ECO:0007669"/>
    <property type="project" value="UniProtKB-SubCell"/>
</dbReference>
<evidence type="ECO:0000256" key="7">
    <source>
        <dbReference type="ARBA" id="ARBA00023136"/>
    </source>
</evidence>
<evidence type="ECO:0000313" key="11">
    <source>
        <dbReference type="Proteomes" id="UP000577362"/>
    </source>
</evidence>
<dbReference type="Gene3D" id="1.10.3720.10">
    <property type="entry name" value="MetI-like"/>
    <property type="match status" value="1"/>
</dbReference>
<dbReference type="CDD" id="cd06261">
    <property type="entry name" value="TM_PBP2"/>
    <property type="match status" value="1"/>
</dbReference>
<keyword evidence="5 8" id="KW-0812">Transmembrane</keyword>
<dbReference type="PANTHER" id="PTHR43357">
    <property type="entry name" value="INNER MEMBRANE ABC TRANSPORTER PERMEASE PROTEIN YDCV"/>
    <property type="match status" value="1"/>
</dbReference>
<feature type="transmembrane region" description="Helical" evidence="8">
    <location>
        <begin position="140"/>
        <end position="161"/>
    </location>
</feature>
<comment type="similarity">
    <text evidence="8">Belongs to the binding-protein-dependent transport system permease family.</text>
</comment>
<evidence type="ECO:0000259" key="9">
    <source>
        <dbReference type="PROSITE" id="PS50928"/>
    </source>
</evidence>
<dbReference type="InterPro" id="IPR000515">
    <property type="entry name" value="MetI-like"/>
</dbReference>
<dbReference type="PROSITE" id="PS50928">
    <property type="entry name" value="ABC_TM1"/>
    <property type="match status" value="1"/>
</dbReference>
<protein>
    <submittedName>
        <fullName evidence="10">Mannopine transport system permease protein</fullName>
    </submittedName>
</protein>
<sequence length="272" mass="28473">MNVTTRLPHPAIAAARLAGILGVLFLLIPTLIVVPISVGPDKYLHFPPRGFSLEWYGTLIGDPGWMRAALFSLQIAVLVTLLSTALGTAAALALTRGRLHGARALSVAVLAPIVAPNIVVAVAMYLFFSRLGMSGSLVAFVLAHTVLATPYVVITVSAALAAADPDLELAAMSLGASRSRAFVHATLPLILPGVIAGAVFAFVVSFDEAVVSFFLSSVRDKTLPRKIFEELDYDVSPVVAAVSTVLTFLSVGLLGLAAVLRRRAPRAPATKA</sequence>
<dbReference type="PANTHER" id="PTHR43357:SF4">
    <property type="entry name" value="INNER MEMBRANE ABC TRANSPORTER PERMEASE PROTEIN YDCV"/>
    <property type="match status" value="1"/>
</dbReference>
<name>A0A840C5G0_9HYPH</name>
<evidence type="ECO:0000256" key="6">
    <source>
        <dbReference type="ARBA" id="ARBA00022989"/>
    </source>
</evidence>
<keyword evidence="7 8" id="KW-0472">Membrane</keyword>
<feature type="transmembrane region" description="Helical" evidence="8">
    <location>
        <begin position="182"/>
        <end position="206"/>
    </location>
</feature>
<evidence type="ECO:0000256" key="1">
    <source>
        <dbReference type="ARBA" id="ARBA00004429"/>
    </source>
</evidence>
<dbReference type="SUPFAM" id="SSF161098">
    <property type="entry name" value="MetI-like"/>
    <property type="match status" value="1"/>
</dbReference>
<evidence type="ECO:0000256" key="8">
    <source>
        <dbReference type="RuleBase" id="RU363032"/>
    </source>
</evidence>
<dbReference type="InterPro" id="IPR035906">
    <property type="entry name" value="MetI-like_sf"/>
</dbReference>
<keyword evidence="4" id="KW-0997">Cell inner membrane</keyword>
<feature type="transmembrane region" description="Helical" evidence="8">
    <location>
        <begin position="71"/>
        <end position="95"/>
    </location>
</feature>
<evidence type="ECO:0000256" key="3">
    <source>
        <dbReference type="ARBA" id="ARBA00022475"/>
    </source>
</evidence>
<accession>A0A840C5G0</accession>
<reference evidence="10 11" key="1">
    <citation type="submission" date="2020-08" db="EMBL/GenBank/DDBJ databases">
        <title>Genomic Encyclopedia of Type Strains, Phase IV (KMG-IV): sequencing the most valuable type-strain genomes for metagenomic binning, comparative biology and taxonomic classification.</title>
        <authorList>
            <person name="Goeker M."/>
        </authorList>
    </citation>
    <scope>NUCLEOTIDE SEQUENCE [LARGE SCALE GENOMIC DNA]</scope>
    <source>
        <strain evidence="10 11">DSM 103737</strain>
    </source>
</reference>
<evidence type="ECO:0000313" key="10">
    <source>
        <dbReference type="EMBL" id="MBB4018848.1"/>
    </source>
</evidence>
<evidence type="ECO:0000256" key="5">
    <source>
        <dbReference type="ARBA" id="ARBA00022692"/>
    </source>
</evidence>
<dbReference type="Proteomes" id="UP000577362">
    <property type="component" value="Unassembled WGS sequence"/>
</dbReference>
<comment type="caution">
    <text evidence="10">The sequence shown here is derived from an EMBL/GenBank/DDBJ whole genome shotgun (WGS) entry which is preliminary data.</text>
</comment>
<dbReference type="AlphaFoldDB" id="A0A840C5G0"/>
<feature type="transmembrane region" description="Helical" evidence="8">
    <location>
        <begin position="12"/>
        <end position="38"/>
    </location>
</feature>
<dbReference type="GO" id="GO:0055085">
    <property type="term" value="P:transmembrane transport"/>
    <property type="evidence" value="ECO:0007669"/>
    <property type="project" value="InterPro"/>
</dbReference>
<feature type="transmembrane region" description="Helical" evidence="8">
    <location>
        <begin position="238"/>
        <end position="260"/>
    </location>
</feature>
<feature type="transmembrane region" description="Helical" evidence="8">
    <location>
        <begin position="107"/>
        <end position="128"/>
    </location>
</feature>